<dbReference type="EMBL" id="VDMD01000069">
    <property type="protein sequence ID" value="TRM56437.1"/>
    <property type="molecule type" value="Genomic_DNA"/>
</dbReference>
<accession>A0A550BV65</accession>
<comment type="caution">
    <text evidence="1">The sequence shown here is derived from an EMBL/GenBank/DDBJ whole genome shotgun (WGS) entry which is preliminary data.</text>
</comment>
<gene>
    <name evidence="1" type="ORF">BD626DRAFT_248096</name>
</gene>
<sequence>MRRTLMLTSARRPGTCYSASRLRACSGSLEGDVERIRSLTRPLAGHPPRQLYSPFIARLACWTLTCQLTSFRPCSPDACAVLRCGRGTRKREVAHQLAQPLRALYICTSLQKGACALP</sequence>
<proteinExistence type="predicted"/>
<protein>
    <submittedName>
        <fullName evidence="1">Uncharacterized protein</fullName>
    </submittedName>
</protein>
<reference evidence="1 2" key="1">
    <citation type="journal article" date="2019" name="New Phytol.">
        <title>Comparative genomics reveals unique wood-decay strategies and fruiting body development in the Schizophyllaceae.</title>
        <authorList>
            <person name="Almasi E."/>
            <person name="Sahu N."/>
            <person name="Krizsan K."/>
            <person name="Balint B."/>
            <person name="Kovacs G.M."/>
            <person name="Kiss B."/>
            <person name="Cseklye J."/>
            <person name="Drula E."/>
            <person name="Henrissat B."/>
            <person name="Nagy I."/>
            <person name="Chovatia M."/>
            <person name="Adam C."/>
            <person name="LaButti K."/>
            <person name="Lipzen A."/>
            <person name="Riley R."/>
            <person name="Grigoriev I.V."/>
            <person name="Nagy L.G."/>
        </authorList>
    </citation>
    <scope>NUCLEOTIDE SEQUENCE [LARGE SCALE GENOMIC DNA]</scope>
    <source>
        <strain evidence="1 2">NL-1724</strain>
    </source>
</reference>
<dbReference type="Proteomes" id="UP000320762">
    <property type="component" value="Unassembled WGS sequence"/>
</dbReference>
<evidence type="ECO:0000313" key="2">
    <source>
        <dbReference type="Proteomes" id="UP000320762"/>
    </source>
</evidence>
<name>A0A550BV65_9AGAR</name>
<dbReference type="AlphaFoldDB" id="A0A550BV65"/>
<keyword evidence="2" id="KW-1185">Reference proteome</keyword>
<organism evidence="1 2">
    <name type="scientific">Schizophyllum amplum</name>
    <dbReference type="NCBI Taxonomy" id="97359"/>
    <lineage>
        <taxon>Eukaryota</taxon>
        <taxon>Fungi</taxon>
        <taxon>Dikarya</taxon>
        <taxon>Basidiomycota</taxon>
        <taxon>Agaricomycotina</taxon>
        <taxon>Agaricomycetes</taxon>
        <taxon>Agaricomycetidae</taxon>
        <taxon>Agaricales</taxon>
        <taxon>Schizophyllaceae</taxon>
        <taxon>Schizophyllum</taxon>
    </lineage>
</organism>
<evidence type="ECO:0000313" key="1">
    <source>
        <dbReference type="EMBL" id="TRM56437.1"/>
    </source>
</evidence>